<dbReference type="Proteomes" id="UP000499080">
    <property type="component" value="Unassembled WGS sequence"/>
</dbReference>
<organism evidence="1 2">
    <name type="scientific">Araneus ventricosus</name>
    <name type="common">Orbweaver spider</name>
    <name type="synonym">Epeira ventricosa</name>
    <dbReference type="NCBI Taxonomy" id="182803"/>
    <lineage>
        <taxon>Eukaryota</taxon>
        <taxon>Metazoa</taxon>
        <taxon>Ecdysozoa</taxon>
        <taxon>Arthropoda</taxon>
        <taxon>Chelicerata</taxon>
        <taxon>Arachnida</taxon>
        <taxon>Araneae</taxon>
        <taxon>Araneomorphae</taxon>
        <taxon>Entelegynae</taxon>
        <taxon>Araneoidea</taxon>
        <taxon>Araneidae</taxon>
        <taxon>Araneus</taxon>
    </lineage>
</organism>
<evidence type="ECO:0000313" key="2">
    <source>
        <dbReference type="Proteomes" id="UP000499080"/>
    </source>
</evidence>
<reference evidence="1 2" key="1">
    <citation type="journal article" date="2019" name="Sci. Rep.">
        <title>Orb-weaving spider Araneus ventricosus genome elucidates the spidroin gene catalogue.</title>
        <authorList>
            <person name="Kono N."/>
            <person name="Nakamura H."/>
            <person name="Ohtoshi R."/>
            <person name="Moran D.A.P."/>
            <person name="Shinohara A."/>
            <person name="Yoshida Y."/>
            <person name="Fujiwara M."/>
            <person name="Mori M."/>
            <person name="Tomita M."/>
            <person name="Arakawa K."/>
        </authorList>
    </citation>
    <scope>NUCLEOTIDE SEQUENCE [LARGE SCALE GENOMIC DNA]</scope>
</reference>
<dbReference type="AlphaFoldDB" id="A0A4Y2KYY6"/>
<gene>
    <name evidence="1" type="ORF">AVEN_252887_1</name>
</gene>
<evidence type="ECO:0000313" key="1">
    <source>
        <dbReference type="EMBL" id="GBN07512.1"/>
    </source>
</evidence>
<comment type="caution">
    <text evidence="1">The sequence shown here is derived from an EMBL/GenBank/DDBJ whole genome shotgun (WGS) entry which is preliminary data.</text>
</comment>
<sequence length="177" mass="19936">MERLAPPPPFKLNYNQVESWNLWRQRFQLYMYATSLNSKPEIQKLTWILKKRWTLCGAAETSELQAQVYFTVERNIDVVKRFKPSPEVKPTVTVKLISFDNLQKNKKVPEENVSTVGAVTFQVDVQPMVNSAGAAGSGIIILVHVCQDPSTGHSKIVQGNLPIPQITCQDNNSLLVL</sequence>
<dbReference type="EMBL" id="BGPR01005163">
    <property type="protein sequence ID" value="GBN07512.1"/>
    <property type="molecule type" value="Genomic_DNA"/>
</dbReference>
<keyword evidence="2" id="KW-1185">Reference proteome</keyword>
<proteinExistence type="predicted"/>
<protein>
    <submittedName>
        <fullName evidence="1">Uncharacterized protein</fullName>
    </submittedName>
</protein>
<name>A0A4Y2KYY6_ARAVE</name>
<accession>A0A4Y2KYY6</accession>